<comment type="caution">
    <text evidence="2">The sequence shown here is derived from an EMBL/GenBank/DDBJ whole genome shotgun (WGS) entry which is preliminary data.</text>
</comment>
<sequence>MHLPSSLLPLFPMFCLSSVPFRTLTWRRRLPSVLLSHPAIQMDSQDILYSQMSHASDTAKTPLPPGRPLRHPLFHSCDSEEAPAHAVHAAAACMDAREYAVRCLQRIECADFRADPGSRVERPALSVGASWSRMQWKGAARRDGDTLSTLGEILEGKCFEEKFDSISVELRMPPAIVLWLWHMDLMPYWNIQPGLQTLVELGSIIHLIPAKKSPQHRNYYSYHDVVERGEFCTVEKSSKMHNKEGKRCNKDTPSKH</sequence>
<evidence type="ECO:0000313" key="2">
    <source>
        <dbReference type="EMBL" id="KAJ7698106.1"/>
    </source>
</evidence>
<reference evidence="2" key="1">
    <citation type="submission" date="2023-03" db="EMBL/GenBank/DDBJ databases">
        <title>Massive genome expansion in bonnet fungi (Mycena s.s.) driven by repeated elements and novel gene families across ecological guilds.</title>
        <authorList>
            <consortium name="Lawrence Berkeley National Laboratory"/>
            <person name="Harder C.B."/>
            <person name="Miyauchi S."/>
            <person name="Viragh M."/>
            <person name="Kuo A."/>
            <person name="Thoen E."/>
            <person name="Andreopoulos B."/>
            <person name="Lu D."/>
            <person name="Skrede I."/>
            <person name="Drula E."/>
            <person name="Henrissat B."/>
            <person name="Morin E."/>
            <person name="Kohler A."/>
            <person name="Barry K."/>
            <person name="LaButti K."/>
            <person name="Morin E."/>
            <person name="Salamov A."/>
            <person name="Lipzen A."/>
            <person name="Mereny Z."/>
            <person name="Hegedus B."/>
            <person name="Baldrian P."/>
            <person name="Stursova M."/>
            <person name="Weitz H."/>
            <person name="Taylor A."/>
            <person name="Grigoriev I.V."/>
            <person name="Nagy L.G."/>
            <person name="Martin F."/>
            <person name="Kauserud H."/>
        </authorList>
    </citation>
    <scope>NUCLEOTIDE SEQUENCE</scope>
    <source>
        <strain evidence="2">CBHHK067</strain>
    </source>
</reference>
<accession>A0AAD7GP10</accession>
<gene>
    <name evidence="2" type="ORF">B0H17DRAFT_1130032</name>
</gene>
<protein>
    <submittedName>
        <fullName evidence="2">Uncharacterized protein</fullName>
    </submittedName>
</protein>
<keyword evidence="1" id="KW-0732">Signal</keyword>
<dbReference type="EMBL" id="JARKIE010000027">
    <property type="protein sequence ID" value="KAJ7698106.1"/>
    <property type="molecule type" value="Genomic_DNA"/>
</dbReference>
<dbReference type="Proteomes" id="UP001221757">
    <property type="component" value="Unassembled WGS sequence"/>
</dbReference>
<feature type="signal peptide" evidence="1">
    <location>
        <begin position="1"/>
        <end position="17"/>
    </location>
</feature>
<feature type="chain" id="PRO_5041994677" evidence="1">
    <location>
        <begin position="18"/>
        <end position="256"/>
    </location>
</feature>
<evidence type="ECO:0000313" key="3">
    <source>
        <dbReference type="Proteomes" id="UP001221757"/>
    </source>
</evidence>
<proteinExistence type="predicted"/>
<name>A0AAD7GP10_MYCRO</name>
<evidence type="ECO:0000256" key="1">
    <source>
        <dbReference type="SAM" id="SignalP"/>
    </source>
</evidence>
<keyword evidence="3" id="KW-1185">Reference proteome</keyword>
<organism evidence="2 3">
    <name type="scientific">Mycena rosella</name>
    <name type="common">Pink bonnet</name>
    <name type="synonym">Agaricus rosellus</name>
    <dbReference type="NCBI Taxonomy" id="1033263"/>
    <lineage>
        <taxon>Eukaryota</taxon>
        <taxon>Fungi</taxon>
        <taxon>Dikarya</taxon>
        <taxon>Basidiomycota</taxon>
        <taxon>Agaricomycotina</taxon>
        <taxon>Agaricomycetes</taxon>
        <taxon>Agaricomycetidae</taxon>
        <taxon>Agaricales</taxon>
        <taxon>Marasmiineae</taxon>
        <taxon>Mycenaceae</taxon>
        <taxon>Mycena</taxon>
    </lineage>
</organism>
<dbReference type="AlphaFoldDB" id="A0AAD7GP10"/>